<organism evidence="1">
    <name type="scientific">uncultured Sphingopyxis sp</name>
    <dbReference type="NCBI Taxonomy" id="310581"/>
    <lineage>
        <taxon>Bacteria</taxon>
        <taxon>Pseudomonadati</taxon>
        <taxon>Pseudomonadota</taxon>
        <taxon>Alphaproteobacteria</taxon>
        <taxon>Sphingomonadales</taxon>
        <taxon>Sphingomonadaceae</taxon>
        <taxon>Sphingopyxis</taxon>
        <taxon>environmental samples</taxon>
    </lineage>
</organism>
<dbReference type="EMBL" id="LT598653">
    <property type="protein sequence ID" value="SBV31201.1"/>
    <property type="molecule type" value="Genomic_DNA"/>
</dbReference>
<evidence type="ECO:0000313" key="1">
    <source>
        <dbReference type="EMBL" id="SBV31201.1"/>
    </source>
</evidence>
<dbReference type="KEGG" id="sphu:SPPYR_0081"/>
<sequence>MPIARSCRLLAVERGNVWIRPGAALYIVIPAKAGTQSARRPIPHWVPAEALRAVCDSAGMTNVGNGLSPLQCRTRPRSPISP</sequence>
<proteinExistence type="predicted"/>
<gene>
    <name evidence="1" type="ORF">SPPYR_0081</name>
</gene>
<protein>
    <submittedName>
        <fullName evidence="1">Uncharacterized protein</fullName>
    </submittedName>
</protein>
<reference evidence="1" key="1">
    <citation type="submission" date="2016-03" db="EMBL/GenBank/DDBJ databases">
        <authorList>
            <person name="Ploux O."/>
        </authorList>
    </citation>
    <scope>NUCLEOTIDE SEQUENCE</scope>
    <source>
        <strain evidence="1">UC10</strain>
    </source>
</reference>
<accession>A0A1Y5PML1</accession>
<dbReference type="AlphaFoldDB" id="A0A1Y5PML1"/>
<name>A0A1Y5PML1_9SPHN</name>